<accession>A0A914XR95</accession>
<evidence type="ECO:0000313" key="1">
    <source>
        <dbReference type="Proteomes" id="UP000887566"/>
    </source>
</evidence>
<dbReference type="AlphaFoldDB" id="A0A914XR95"/>
<protein>
    <submittedName>
        <fullName evidence="2">Uncharacterized protein</fullName>
    </submittedName>
</protein>
<proteinExistence type="predicted"/>
<dbReference type="Proteomes" id="UP000887566">
    <property type="component" value="Unplaced"/>
</dbReference>
<dbReference type="WBParaSite" id="PSAMB.scaffold9705size4713.g32680.t1">
    <property type="protein sequence ID" value="PSAMB.scaffold9705size4713.g32680.t1"/>
    <property type="gene ID" value="PSAMB.scaffold9705size4713.g32680"/>
</dbReference>
<evidence type="ECO:0000313" key="2">
    <source>
        <dbReference type="WBParaSite" id="PSAMB.scaffold9705size4713.g32680.t1"/>
    </source>
</evidence>
<organism evidence="1 2">
    <name type="scientific">Plectus sambesii</name>
    <dbReference type="NCBI Taxonomy" id="2011161"/>
    <lineage>
        <taxon>Eukaryota</taxon>
        <taxon>Metazoa</taxon>
        <taxon>Ecdysozoa</taxon>
        <taxon>Nematoda</taxon>
        <taxon>Chromadorea</taxon>
        <taxon>Plectida</taxon>
        <taxon>Plectina</taxon>
        <taxon>Plectoidea</taxon>
        <taxon>Plectidae</taxon>
        <taxon>Plectus</taxon>
    </lineage>
</organism>
<keyword evidence="1" id="KW-1185">Reference proteome</keyword>
<reference evidence="2" key="1">
    <citation type="submission" date="2022-11" db="UniProtKB">
        <authorList>
            <consortium name="WormBaseParasite"/>
        </authorList>
    </citation>
    <scope>IDENTIFICATION</scope>
</reference>
<name>A0A914XR95_9BILA</name>
<sequence length="110" mass="12154">MIHAPIGPPLDFSDADFMLSRKTGPLMAQVPAGRLAPLQFNDQAVFIDESQSGRKREATDLEVGEKNVNGSTSFRQAITNNQVTVVEVSSEVKSEKCHRWQSAICCFRQS</sequence>